<dbReference type="GO" id="GO:0006310">
    <property type="term" value="P:DNA recombination"/>
    <property type="evidence" value="ECO:0007669"/>
    <property type="project" value="UniProtKB-KW"/>
</dbReference>
<dbReference type="PANTHER" id="PTHR30349">
    <property type="entry name" value="PHAGE INTEGRASE-RELATED"/>
    <property type="match status" value="1"/>
</dbReference>
<evidence type="ECO:0000259" key="7">
    <source>
        <dbReference type="PROSITE" id="PS51900"/>
    </source>
</evidence>
<protein>
    <submittedName>
        <fullName evidence="8">Integron integrase</fullName>
    </submittedName>
</protein>
<dbReference type="InterPro" id="IPR002104">
    <property type="entry name" value="Integrase_catalytic"/>
</dbReference>
<evidence type="ECO:0000256" key="4">
    <source>
        <dbReference type="ARBA" id="ARBA00023172"/>
    </source>
</evidence>
<evidence type="ECO:0000313" key="9">
    <source>
        <dbReference type="Proteomes" id="UP000648239"/>
    </source>
</evidence>
<dbReference type="PROSITE" id="PS51900">
    <property type="entry name" value="CB"/>
    <property type="match status" value="1"/>
</dbReference>
<dbReference type="Proteomes" id="UP000648239">
    <property type="component" value="Unassembled WGS sequence"/>
</dbReference>
<accession>A0A8J7CEI8</accession>
<organism evidence="8 9">
    <name type="scientific">Candidatus Polarisedimenticola svalbardensis</name>
    <dbReference type="NCBI Taxonomy" id="2886004"/>
    <lineage>
        <taxon>Bacteria</taxon>
        <taxon>Pseudomonadati</taxon>
        <taxon>Acidobacteriota</taxon>
        <taxon>Candidatus Polarisedimenticolia</taxon>
        <taxon>Candidatus Polarisedimenticolales</taxon>
        <taxon>Candidatus Polarisedimenticolaceae</taxon>
        <taxon>Candidatus Polarisedimenticola</taxon>
    </lineage>
</organism>
<keyword evidence="2" id="KW-0229">DNA integration</keyword>
<dbReference type="InterPro" id="IPR013762">
    <property type="entry name" value="Integrase-like_cat_sf"/>
</dbReference>
<dbReference type="Pfam" id="PF00589">
    <property type="entry name" value="Phage_integrase"/>
    <property type="match status" value="1"/>
</dbReference>
<evidence type="ECO:0000256" key="2">
    <source>
        <dbReference type="ARBA" id="ARBA00022908"/>
    </source>
</evidence>
<evidence type="ECO:0000313" key="8">
    <source>
        <dbReference type="EMBL" id="MBD3868309.1"/>
    </source>
</evidence>
<keyword evidence="4" id="KW-0233">DNA recombination</keyword>
<evidence type="ECO:0000256" key="1">
    <source>
        <dbReference type="ARBA" id="ARBA00008857"/>
    </source>
</evidence>
<dbReference type="Gene3D" id="1.10.443.10">
    <property type="entry name" value="Intergrase catalytic core"/>
    <property type="match status" value="1"/>
</dbReference>
<sequence length="320" mass="37069">METRLLDQVQDKIRTLHYSRRTGKTYSHWIRKFILFHNKRHPRKMGAHEIEQFLTYLATHRNVSPSTQNQAFSAILFLYKQVLKINLDQIKNVRRAKRTTNLPVVLSKEETAAILDHLHGNHLLMGKLMYGTGLRLLECLRLRIKDIDFQRRQLTVRQGKGGKDRCTVLPVGLIDSLKAHLTRVQNQHRIDLDRGAGFVELPTALERKFPNAARSWGWQWVFPATRTYHHQETGQTRRHHYHETALQRAVHTAVKDAGIVKRVTCHTFRHCFATHLLEDGYDIRTVQELLGHANVSTTMIYTHVLNLGPGAVRSPLDSLK</sequence>
<evidence type="ECO:0000259" key="6">
    <source>
        <dbReference type="PROSITE" id="PS51898"/>
    </source>
</evidence>
<dbReference type="Pfam" id="PF13495">
    <property type="entry name" value="Phage_int_SAM_4"/>
    <property type="match status" value="1"/>
</dbReference>
<evidence type="ECO:0000256" key="5">
    <source>
        <dbReference type="PROSITE-ProRule" id="PRU01248"/>
    </source>
</evidence>
<dbReference type="SUPFAM" id="SSF56349">
    <property type="entry name" value="DNA breaking-rejoining enzymes"/>
    <property type="match status" value="1"/>
</dbReference>
<feature type="domain" description="Core-binding (CB)" evidence="7">
    <location>
        <begin position="1"/>
        <end position="83"/>
    </location>
</feature>
<feature type="domain" description="Tyr recombinase" evidence="6">
    <location>
        <begin position="101"/>
        <end position="314"/>
    </location>
</feature>
<dbReference type="GO" id="GO:0003677">
    <property type="term" value="F:DNA binding"/>
    <property type="evidence" value="ECO:0007669"/>
    <property type="project" value="UniProtKB-UniRule"/>
</dbReference>
<reference evidence="8 9" key="1">
    <citation type="submission" date="2020-08" db="EMBL/GenBank/DDBJ databases">
        <title>Acidobacteriota in marine sediments use diverse sulfur dissimilation pathways.</title>
        <authorList>
            <person name="Wasmund K."/>
        </authorList>
    </citation>
    <scope>NUCLEOTIDE SEQUENCE [LARGE SCALE GENOMIC DNA]</scope>
    <source>
        <strain evidence="8">MAG AM4</strain>
    </source>
</reference>
<dbReference type="Gene3D" id="1.10.150.130">
    <property type="match status" value="1"/>
</dbReference>
<dbReference type="NCBIfam" id="TIGR02249">
    <property type="entry name" value="integrase_gron"/>
    <property type="match status" value="1"/>
</dbReference>
<dbReference type="InterPro" id="IPR050090">
    <property type="entry name" value="Tyrosine_recombinase_XerCD"/>
</dbReference>
<comment type="caution">
    <text evidence="8">The sequence shown here is derived from an EMBL/GenBank/DDBJ whole genome shotgun (WGS) entry which is preliminary data.</text>
</comment>
<dbReference type="InterPro" id="IPR010998">
    <property type="entry name" value="Integrase_recombinase_N"/>
</dbReference>
<evidence type="ECO:0000256" key="3">
    <source>
        <dbReference type="ARBA" id="ARBA00023125"/>
    </source>
</evidence>
<comment type="similarity">
    <text evidence="1">Belongs to the 'phage' integrase family.</text>
</comment>
<gene>
    <name evidence="8" type="ORF">IFK94_09300</name>
</gene>
<proteinExistence type="inferred from homology"/>
<dbReference type="PANTHER" id="PTHR30349:SF64">
    <property type="entry name" value="PROPHAGE INTEGRASE INTD-RELATED"/>
    <property type="match status" value="1"/>
</dbReference>
<dbReference type="PROSITE" id="PS51898">
    <property type="entry name" value="TYR_RECOMBINASE"/>
    <property type="match status" value="1"/>
</dbReference>
<dbReference type="InterPro" id="IPR004107">
    <property type="entry name" value="Integrase_SAM-like_N"/>
</dbReference>
<dbReference type="InterPro" id="IPR011946">
    <property type="entry name" value="Integrase_integron-type"/>
</dbReference>
<dbReference type="InterPro" id="IPR011010">
    <property type="entry name" value="DNA_brk_join_enz"/>
</dbReference>
<name>A0A8J7CEI8_9BACT</name>
<dbReference type="AlphaFoldDB" id="A0A8J7CEI8"/>
<dbReference type="InterPro" id="IPR044068">
    <property type="entry name" value="CB"/>
</dbReference>
<dbReference type="GO" id="GO:0015074">
    <property type="term" value="P:DNA integration"/>
    <property type="evidence" value="ECO:0007669"/>
    <property type="project" value="UniProtKB-KW"/>
</dbReference>
<keyword evidence="3 5" id="KW-0238">DNA-binding</keyword>
<dbReference type="EMBL" id="JACXWD010000027">
    <property type="protein sequence ID" value="MBD3868309.1"/>
    <property type="molecule type" value="Genomic_DNA"/>
</dbReference>